<reference evidence="1 2" key="1">
    <citation type="submission" date="2022-10" db="EMBL/GenBank/DDBJ databases">
        <title>The complete genomes of actinobacterial strains from the NBC collection.</title>
        <authorList>
            <person name="Joergensen T.S."/>
            <person name="Alvarez Arevalo M."/>
            <person name="Sterndorff E.B."/>
            <person name="Faurdal D."/>
            <person name="Vuksanovic O."/>
            <person name="Mourched A.-S."/>
            <person name="Charusanti P."/>
            <person name="Shaw S."/>
            <person name="Blin K."/>
            <person name="Weber T."/>
        </authorList>
    </citation>
    <scope>NUCLEOTIDE SEQUENCE [LARGE SCALE GENOMIC DNA]</scope>
    <source>
        <strain evidence="1 2">NBC_00156</strain>
    </source>
</reference>
<name>A0ABZ1KTA8_STRAH</name>
<accession>A0ABZ1KTA8</accession>
<protein>
    <submittedName>
        <fullName evidence="1">Uncharacterized protein</fullName>
    </submittedName>
</protein>
<dbReference type="RefSeq" id="WP_405450787.1">
    <property type="nucleotide sequence ID" value="NZ_CP108164.1"/>
</dbReference>
<organism evidence="1 2">
    <name type="scientific">Streptomyces achromogenes</name>
    <dbReference type="NCBI Taxonomy" id="67255"/>
    <lineage>
        <taxon>Bacteria</taxon>
        <taxon>Bacillati</taxon>
        <taxon>Actinomycetota</taxon>
        <taxon>Actinomycetes</taxon>
        <taxon>Kitasatosporales</taxon>
        <taxon>Streptomycetaceae</taxon>
        <taxon>Streptomyces</taxon>
    </lineage>
</organism>
<dbReference type="GeneID" id="97284260"/>
<gene>
    <name evidence="1" type="ORF">OG350_27525</name>
</gene>
<dbReference type="Proteomes" id="UP001622557">
    <property type="component" value="Chromosome"/>
</dbReference>
<evidence type="ECO:0000313" key="2">
    <source>
        <dbReference type="Proteomes" id="UP001622557"/>
    </source>
</evidence>
<sequence length="80" mass="8587">MGPRTASLYFDCSSAKFDGTTQLVRGEVRTAYEDTEPPAAARKDHLRVLHDSSRALSDLLGCEGGTGITGAFAMPPEAWQ</sequence>
<keyword evidence="2" id="KW-1185">Reference proteome</keyword>
<proteinExistence type="predicted"/>
<dbReference type="EMBL" id="CP108164">
    <property type="protein sequence ID" value="WTQ83822.1"/>
    <property type="molecule type" value="Genomic_DNA"/>
</dbReference>
<evidence type="ECO:0000313" key="1">
    <source>
        <dbReference type="EMBL" id="WTQ83822.1"/>
    </source>
</evidence>